<keyword evidence="2" id="KW-1185">Reference proteome</keyword>
<evidence type="ECO:0008006" key="3">
    <source>
        <dbReference type="Google" id="ProtNLM"/>
    </source>
</evidence>
<name>A0A0D1ZF81_9EURO</name>
<dbReference type="AlphaFoldDB" id="A0A0D1ZF81"/>
<gene>
    <name evidence="1" type="ORF">PV07_09549</name>
</gene>
<accession>A0A0D1ZF81</accession>
<evidence type="ECO:0000313" key="1">
    <source>
        <dbReference type="EMBL" id="KIW26456.1"/>
    </source>
</evidence>
<dbReference type="EMBL" id="KN847044">
    <property type="protein sequence ID" value="KIW26456.1"/>
    <property type="molecule type" value="Genomic_DNA"/>
</dbReference>
<dbReference type="HOGENOM" id="CLU_1844873_0_0_1"/>
<organism evidence="1 2">
    <name type="scientific">Cladophialophora immunda</name>
    <dbReference type="NCBI Taxonomy" id="569365"/>
    <lineage>
        <taxon>Eukaryota</taxon>
        <taxon>Fungi</taxon>
        <taxon>Dikarya</taxon>
        <taxon>Ascomycota</taxon>
        <taxon>Pezizomycotina</taxon>
        <taxon>Eurotiomycetes</taxon>
        <taxon>Chaetothyriomycetidae</taxon>
        <taxon>Chaetothyriales</taxon>
        <taxon>Herpotrichiellaceae</taxon>
        <taxon>Cladophialophora</taxon>
    </lineage>
</organism>
<dbReference type="Proteomes" id="UP000054466">
    <property type="component" value="Unassembled WGS sequence"/>
</dbReference>
<dbReference type="OrthoDB" id="4160706at2759"/>
<protein>
    <recommendedName>
        <fullName evidence="3">Apple domain-containing protein</fullName>
    </recommendedName>
</protein>
<proteinExistence type="predicted"/>
<dbReference type="RefSeq" id="XP_016246672.1">
    <property type="nucleotide sequence ID" value="XM_016396816.1"/>
</dbReference>
<evidence type="ECO:0000313" key="2">
    <source>
        <dbReference type="Proteomes" id="UP000054466"/>
    </source>
</evidence>
<dbReference type="VEuPathDB" id="FungiDB:PV07_09549"/>
<dbReference type="GeneID" id="27348743"/>
<sequence length="139" mass="14728">MTTSTSTSSTSSAAVSLAAAPTSDCVNGEQYQADEYCGCTYTTLCSTHPTYPDDTLLLGIYGLALVTDNRVEYCADKCDVDSLCVSAFVNVEEQLCYLYNELPTGGVDDANYDSVQRVNNGADSCVNDTNGICLANIPV</sequence>
<reference evidence="1 2" key="1">
    <citation type="submission" date="2015-01" db="EMBL/GenBank/DDBJ databases">
        <title>The Genome Sequence of Cladophialophora immunda CBS83496.</title>
        <authorList>
            <consortium name="The Broad Institute Genomics Platform"/>
            <person name="Cuomo C."/>
            <person name="de Hoog S."/>
            <person name="Gorbushina A."/>
            <person name="Stielow B."/>
            <person name="Teixiera M."/>
            <person name="Abouelleil A."/>
            <person name="Chapman S.B."/>
            <person name="Priest M."/>
            <person name="Young S.K."/>
            <person name="Wortman J."/>
            <person name="Nusbaum C."/>
            <person name="Birren B."/>
        </authorList>
    </citation>
    <scope>NUCLEOTIDE SEQUENCE [LARGE SCALE GENOMIC DNA]</scope>
    <source>
        <strain evidence="1 2">CBS 83496</strain>
    </source>
</reference>